<dbReference type="EMBL" id="RJUF01000186">
    <property type="protein sequence ID" value="MCP9765661.1"/>
    <property type="molecule type" value="Genomic_DNA"/>
</dbReference>
<dbReference type="InterPro" id="IPR013762">
    <property type="entry name" value="Integrase-like_cat_sf"/>
</dbReference>
<dbReference type="InterPro" id="IPR011010">
    <property type="entry name" value="DNA_brk_join_enz"/>
</dbReference>
<dbReference type="Gene3D" id="1.10.443.10">
    <property type="entry name" value="Intergrase catalytic core"/>
    <property type="match status" value="1"/>
</dbReference>
<dbReference type="GO" id="GO:0006310">
    <property type="term" value="P:DNA recombination"/>
    <property type="evidence" value="ECO:0007669"/>
    <property type="project" value="UniProtKB-KW"/>
</dbReference>
<feature type="transmembrane region" description="Helical" evidence="2">
    <location>
        <begin position="448"/>
        <end position="464"/>
    </location>
</feature>
<dbReference type="InterPro" id="IPR050090">
    <property type="entry name" value="Tyrosine_recombinase_XerCD"/>
</dbReference>
<dbReference type="PANTHER" id="PTHR30349">
    <property type="entry name" value="PHAGE INTEGRASE-RELATED"/>
    <property type="match status" value="1"/>
</dbReference>
<dbReference type="CDD" id="cd00397">
    <property type="entry name" value="DNA_BRE_C"/>
    <property type="match status" value="1"/>
</dbReference>
<sequence>MENEFLSLGQIDSLLGSVKLTRHRLQILFLADGGLRVSEMLNLKWESLDFRNRTVVVATLKKKEKGVKRSIPMSNRLYDCLAQYIEEINGRGTGFIFSKDGGLSPISRQAVNKMLKQLEGMNPEVEDVHPHKLRHSFATNLRAAGAELEDIRDALGHSRLETSLIYAHQDQDKLRSLINRHQDIKPSIGARIKSWFLPKKKSPKVSVLEYDANYTVGREAEVKRIESAIERHINVVICGSVGIGKTHLLNAIKFKKTVLEIDDLKDFRKSLLNILLFLFNGDKEAAAKRLFDKNERDDLHKTINKDSLNSLCDLLMQITVPKEYVLRIADIDTITPSVVRAVEKLKNHFVIITTVREIKMNTFFIYDFERITLEPLPRVEGIRLFHRLCNQLQFESMEHARNKVWDIAQGNPKMIVELCTRLSKEEFLDTDVVSEICDNYIGRETREFDMSIILFVLLGGVMALKYIGNESNDPDLRMIGGLMVIVMLFARSFFKISKRVGL</sequence>
<dbReference type="GO" id="GO:0015074">
    <property type="term" value="P:DNA integration"/>
    <property type="evidence" value="ECO:0007669"/>
    <property type="project" value="InterPro"/>
</dbReference>
<evidence type="ECO:0000313" key="4">
    <source>
        <dbReference type="EMBL" id="MCP9765661.1"/>
    </source>
</evidence>
<dbReference type="PANTHER" id="PTHR30349:SF64">
    <property type="entry name" value="PROPHAGE INTEGRASE INTD-RELATED"/>
    <property type="match status" value="1"/>
</dbReference>
<dbReference type="SUPFAM" id="SSF52540">
    <property type="entry name" value="P-loop containing nucleoside triphosphate hydrolases"/>
    <property type="match status" value="1"/>
</dbReference>
<evidence type="ECO:0000256" key="2">
    <source>
        <dbReference type="SAM" id="Phobius"/>
    </source>
</evidence>
<keyword evidence="1" id="KW-0233">DNA recombination</keyword>
<name>A0AAE3H7Y0_9BACT</name>
<gene>
    <name evidence="4" type="ORF">EGI31_22220</name>
</gene>
<reference evidence="4 5" key="1">
    <citation type="submission" date="2018-11" db="EMBL/GenBank/DDBJ databases">
        <title>Novel bacteria species description.</title>
        <authorList>
            <person name="Han J.-H."/>
        </authorList>
    </citation>
    <scope>NUCLEOTIDE SEQUENCE [LARGE SCALE GENOMIC DNA]</scope>
    <source>
        <strain evidence="4 5">KCTC23259</strain>
    </source>
</reference>
<keyword evidence="5" id="KW-1185">Reference proteome</keyword>
<keyword evidence="2" id="KW-0812">Transmembrane</keyword>
<dbReference type="InterPro" id="IPR002104">
    <property type="entry name" value="Integrase_catalytic"/>
</dbReference>
<dbReference type="SUPFAM" id="SSF56349">
    <property type="entry name" value="DNA breaking-rejoining enzymes"/>
    <property type="match status" value="1"/>
</dbReference>
<feature type="transmembrane region" description="Helical" evidence="2">
    <location>
        <begin position="476"/>
        <end position="494"/>
    </location>
</feature>
<dbReference type="GO" id="GO:0003677">
    <property type="term" value="F:DNA binding"/>
    <property type="evidence" value="ECO:0007669"/>
    <property type="project" value="InterPro"/>
</dbReference>
<evidence type="ECO:0000256" key="1">
    <source>
        <dbReference type="ARBA" id="ARBA00023172"/>
    </source>
</evidence>
<organism evidence="4 5">
    <name type="scientific">Lacihabitans soyangensis</name>
    <dbReference type="NCBI Taxonomy" id="869394"/>
    <lineage>
        <taxon>Bacteria</taxon>
        <taxon>Pseudomonadati</taxon>
        <taxon>Bacteroidota</taxon>
        <taxon>Cytophagia</taxon>
        <taxon>Cytophagales</taxon>
        <taxon>Leadbetterellaceae</taxon>
        <taxon>Lacihabitans</taxon>
    </lineage>
</organism>
<comment type="caution">
    <text evidence="4">The sequence shown here is derived from an EMBL/GenBank/DDBJ whole genome shotgun (WGS) entry which is preliminary data.</text>
</comment>
<dbReference type="Pfam" id="PF00589">
    <property type="entry name" value="Phage_integrase"/>
    <property type="match status" value="1"/>
</dbReference>
<dbReference type="Gene3D" id="3.40.50.300">
    <property type="entry name" value="P-loop containing nucleotide triphosphate hydrolases"/>
    <property type="match status" value="1"/>
</dbReference>
<keyword evidence="2" id="KW-0472">Membrane</keyword>
<feature type="domain" description="Tyr recombinase" evidence="3">
    <location>
        <begin position="1"/>
        <end position="179"/>
    </location>
</feature>
<accession>A0AAE3H7Y0</accession>
<dbReference type="AlphaFoldDB" id="A0AAE3H7Y0"/>
<keyword evidence="2" id="KW-1133">Transmembrane helix</keyword>
<dbReference type="Proteomes" id="UP001204144">
    <property type="component" value="Unassembled WGS sequence"/>
</dbReference>
<dbReference type="InterPro" id="IPR027417">
    <property type="entry name" value="P-loop_NTPase"/>
</dbReference>
<protein>
    <recommendedName>
        <fullName evidence="3">Tyr recombinase domain-containing protein</fullName>
    </recommendedName>
</protein>
<evidence type="ECO:0000313" key="5">
    <source>
        <dbReference type="Proteomes" id="UP001204144"/>
    </source>
</evidence>
<evidence type="ECO:0000259" key="3">
    <source>
        <dbReference type="PROSITE" id="PS51898"/>
    </source>
</evidence>
<proteinExistence type="predicted"/>
<dbReference type="RefSeq" id="WP_255039378.1">
    <property type="nucleotide sequence ID" value="NZ_RJUF01000186.1"/>
</dbReference>
<dbReference type="PROSITE" id="PS51898">
    <property type="entry name" value="TYR_RECOMBINASE"/>
    <property type="match status" value="1"/>
</dbReference>